<dbReference type="Gene3D" id="3.90.70.10">
    <property type="entry name" value="Cysteine proteinases"/>
    <property type="match status" value="1"/>
</dbReference>
<dbReference type="InterPro" id="IPR001394">
    <property type="entry name" value="Peptidase_C19_UCH"/>
</dbReference>
<dbReference type="SUPFAM" id="SSF54001">
    <property type="entry name" value="Cysteine proteinases"/>
    <property type="match status" value="1"/>
</dbReference>
<dbReference type="EMBL" id="JBFMKM010000018">
    <property type="protein sequence ID" value="KAL1296684.1"/>
    <property type="molecule type" value="Genomic_DNA"/>
</dbReference>
<evidence type="ECO:0000313" key="3">
    <source>
        <dbReference type="EMBL" id="KAL1296684.1"/>
    </source>
</evidence>
<protein>
    <recommendedName>
        <fullName evidence="2">USP domain-containing protein</fullName>
    </recommendedName>
</protein>
<keyword evidence="4" id="KW-1185">Reference proteome</keyword>
<feature type="compositionally biased region" description="Acidic residues" evidence="1">
    <location>
        <begin position="2349"/>
        <end position="2369"/>
    </location>
</feature>
<accession>A0ABR3P1L1</accession>
<dbReference type="InterPro" id="IPR028889">
    <property type="entry name" value="USP"/>
</dbReference>
<comment type="caution">
    <text evidence="3">The sequence shown here is derived from an EMBL/GenBank/DDBJ whole genome shotgun (WGS) entry which is preliminary data.</text>
</comment>
<evidence type="ECO:0000256" key="1">
    <source>
        <dbReference type="SAM" id="MobiDB-lite"/>
    </source>
</evidence>
<feature type="compositionally biased region" description="Polar residues" evidence="1">
    <location>
        <begin position="36"/>
        <end position="51"/>
    </location>
</feature>
<dbReference type="InterPro" id="IPR018200">
    <property type="entry name" value="USP_CS"/>
</dbReference>
<dbReference type="GeneID" id="95973864"/>
<dbReference type="PROSITE" id="PS00973">
    <property type="entry name" value="USP_2"/>
    <property type="match status" value="1"/>
</dbReference>
<proteinExistence type="predicted"/>
<dbReference type="InterPro" id="IPR050164">
    <property type="entry name" value="Peptidase_C19"/>
</dbReference>
<dbReference type="InterPro" id="IPR038765">
    <property type="entry name" value="Papain-like_cys_pep_sf"/>
</dbReference>
<reference evidence="3 4" key="1">
    <citation type="submission" date="2024-07" db="EMBL/GenBank/DDBJ databases">
        <title>Draft sequence of the Neodothiora populina.</title>
        <authorList>
            <person name="Drown D.D."/>
            <person name="Schuette U.S."/>
            <person name="Buechlein A.B."/>
            <person name="Rusch D.R."/>
            <person name="Winton L.W."/>
            <person name="Adams G.A."/>
        </authorList>
    </citation>
    <scope>NUCLEOTIDE SEQUENCE [LARGE SCALE GENOMIC DNA]</scope>
    <source>
        <strain evidence="3 4">CPC 39397</strain>
    </source>
</reference>
<feature type="domain" description="USP" evidence="2">
    <location>
        <begin position="1427"/>
        <end position="1749"/>
    </location>
</feature>
<dbReference type="Pfam" id="PF12030">
    <property type="entry name" value="DUF3517"/>
    <property type="match status" value="1"/>
</dbReference>
<feature type="region of interest" description="Disordered" evidence="1">
    <location>
        <begin position="2349"/>
        <end position="2395"/>
    </location>
</feature>
<dbReference type="PANTHER" id="PTHR24006">
    <property type="entry name" value="UBIQUITIN CARBOXYL-TERMINAL HYDROLASE"/>
    <property type="match status" value="1"/>
</dbReference>
<dbReference type="InterPro" id="IPR021905">
    <property type="entry name" value="DUF3517"/>
</dbReference>
<dbReference type="Pfam" id="PF00443">
    <property type="entry name" value="UCH"/>
    <property type="match status" value="1"/>
</dbReference>
<dbReference type="RefSeq" id="XP_069196366.1">
    <property type="nucleotide sequence ID" value="XM_069347944.1"/>
</dbReference>
<organism evidence="3 4">
    <name type="scientific">Neodothiora populina</name>
    <dbReference type="NCBI Taxonomy" id="2781224"/>
    <lineage>
        <taxon>Eukaryota</taxon>
        <taxon>Fungi</taxon>
        <taxon>Dikarya</taxon>
        <taxon>Ascomycota</taxon>
        <taxon>Pezizomycotina</taxon>
        <taxon>Dothideomycetes</taxon>
        <taxon>Dothideomycetidae</taxon>
        <taxon>Dothideales</taxon>
        <taxon>Dothioraceae</taxon>
        <taxon>Neodothiora</taxon>
    </lineage>
</organism>
<sequence>MMVPILPTEASLSYSLPGRDAIADADTSLIRKRQRLTPSQPDSDGSTSAEIPQSPLIVEIVTPGDHRPDPPAMIMIMDDKEMNANPLESYPFIFNGESPTEAAGRLADHCNDMTKIVPVAQVEKFMVWVQDYVTTSPAMYTLETYTRDRAFWMQIGRCFDGLSRRSSNLAQRNETLRLPNFYGLSAVLAKLTAVTCAVEADELEEHVSRKVSAEAASPERYTLLFRPYITAFERFMASTDPTRNLHDAGSLITIYRSTASMFIKQQKSTNALFRICSVIAVHADAVQSSYSALLVYLNLSLQLLSAPFRLEGRVHSSAHDGSFADQYDDYDTNRALLASLLQLLTSEVLPIMLKTHPDCMPLGFHGSLLDMMIAMSELLQQDYARIESGTRTEHYNSESDLKLRYTFTPMHSSIRRVPRHVTSLVYKLDLSYRFIKSSIMSLRVLGLDSISALLFDLQRLPMIEPDGSDKISVLKTAADYLRSVDMLAYLFGPESHADLIRRSFRVIEFMAATQNLMEFDANVLWNACLQNQWTDMGQASHRVVCDLLRVASLPLMLFFCRKFEQLSPPQIGKPMLIFYRDMVEIMPVVELDNETRYELACISVHLLQKVSAEWKDADIHSLQLMIARIVLTLLEHCHVSEASRQLLEVCALPIRQRTSYSTGSVHMALNLLASLSQSDRGTWLSSILTFREVTIELSHYVKSQKCCTQDVETIKFSLFSRIKLASLLLSLGYEERDLTLEKDLWENIIGSGAIDNPARNIAWDALFSGMPPSAHSVDNVWSLVSLHLPCLDAAFATPAMLRALRCTTKKEFEEGTYVFALREHIVRFYLTVASEDDANQFKLTIIDILFDKQANNPPRATVPIQVAVAEQCLHWLCSPVNGGSIRAVVLLRQLLVHSIGTESKKPTKDSNSTMEGDEDLDQMLQIPVRLYGIDEDMVQRTIVINKRGPVTALRSALIAVMGSDDFIVITGGKLVNFDNDPSKTIMDCQVDTQPLIVKRTNALQSIEQRRAERKGRTAVEQAILSRFDRLFDCLLDSSAISEQVFWLLTALQHTVRRPSNLIAESRWRSLFSIHCLRSELQDQLSAGIADASFILDGVHLLIDAQEANRNSRDALLLCFISEALFSFLRERPVEDLLDCYFPDPSTFVETSLYMLCHIASMMEDSDDSEVVTESIKAVIYLYQSLLESVRLSPDVCSAFIRSMNVMSPHRRLLLSKYTTISRQIAQCVRNFCRDNSTVKEAREFFWSMSLTCIRAAQDKPVLCASLYELACDMLATVNDTISSEDSLRDFIANMGDQLLRLDHKEHFGCDQQDERVLGLCTLLLASIERLKSFSKPLKLSHIATRVFQKFLFPDSLYSSDQKHINSPIVTMHTRQKLYKLVCSACEDSWEWKALASLAMDALRLCDTAENFQFPENEYYNRSGCGYSGLVNLQQTCYMNSLIQQLFMNIKFRKFILDLRVSDMRSQAVLYELQYAFASLQDSFRMAFCPDKLARALDVDFTVQDDAQIFFTIMIGKLEESMPNKAAQISLKNFFAGLNKAQTVGECGHVSESYDSYFNLSLTVKDKASLEESLQEYVQGAPLEGGDKFKCVTCNSNSGGIYVNAMRRTGLEKVPDNLVLGLKRFRYETFDGGTKVNDMFDFPERIDLSPYMTSKLAEPDLPMAPDEFQLVGVVVHDGTLQYGHYWSYAAERYRPDGSPMLWFKFEDHSVTRVTSDFVVTETRGGLVSSSEDGQMWLRSDNAYVLYYERLSSIATSVVDLSNAVDPSSFMCPRVAVPEDIGLHIAVENEKHLRTANMFSSEHAEFIQNLLTKGEHSAKALRTADREMDQSMIRMALEHLHRVTLRTQSLERFDTIFSSLRRLAMSRPANTEYFLQTFLRRPLHEGCERFIFHKKKMVRLSIAQLLVESLRFLRTHDLRRYGQNTNGELSEATNTCVQLVMRAHSILLDRLHFSHTRIGWAEYFDTAIEIASLGLAETILVFEKNYLLWSLEILHLRLSPELQSKHAAIWHQMQNNRVYPLPVLAQTVCSLLNSQVDLRQITVTTPKPLIDDEAELIRNTGKTGCNLLTIRVLDASGDIEEHLGPARLVSLLTDCTRVDKSLIEGVCRSLQQGLGREGSYGSYVDVIRYCIARGRMPHDHLCALVKAVAHLADTFEDAAETILIFMKRVYPGQALPVLQTCYIWANKLLACDDTDTERATLQWMGAHIFSSDPITSPLTEQGLKLDHVHVMAIKSLAATLMHTVQEGHDRNGEYANFENAIDALKKCADWLVRFNEAVEAKLSHDVGSHETPSDQALENIIVDLQEASSDAFAVLEQCQNVWVWLMDWSHGGNGIAADEYRPRRIIRDLDETYYVDEEEEEEEGEEEEDEGANSSSEVESDLEENARNVADGSPEIN</sequence>
<feature type="region of interest" description="Disordered" evidence="1">
    <location>
        <begin position="35"/>
        <end position="55"/>
    </location>
</feature>
<dbReference type="Proteomes" id="UP001562354">
    <property type="component" value="Unassembled WGS sequence"/>
</dbReference>
<gene>
    <name evidence="3" type="ORF">AAFC00_000161</name>
</gene>
<name>A0ABR3P1L1_9PEZI</name>
<dbReference type="PROSITE" id="PS50235">
    <property type="entry name" value="USP_3"/>
    <property type="match status" value="1"/>
</dbReference>
<evidence type="ECO:0000313" key="4">
    <source>
        <dbReference type="Proteomes" id="UP001562354"/>
    </source>
</evidence>
<evidence type="ECO:0000259" key="2">
    <source>
        <dbReference type="PROSITE" id="PS50235"/>
    </source>
</evidence>